<name>A0ABV6B3W2_9DEIO</name>
<sequence>MRARFGALTLLGLTLTLSACGGDPVIDPVTPPDPEVFNLNTLQPGQHKEIEAKIKINVVMVGYDATRPGQVAGPRDVNVSDFGDILPTTGRNIARIPSAYGTLEPTGNSYQYDYNFVYANQSFEDGFFSYLTANGTEKPLTYYQKAYNCQDVPADGSTPSCETPATNIARPVTGNLEVDGVVAENWLADNAGSIGVDSSQYTVFLVNWYGRPDFKFHSYTRAEAKDSDTNTAFGARASRRTNAWGGTPREGKNQRVWFYDLSANPEAWTNNWDVTFADVDGDNVPDYRMPPIWEYGTRKATYRYFTKVGPDLALVTRYVALNLLFTPSPIYRASLTPPNMPESINLNVAFEQSAASKPLDQVFKPQLSQSRLQPLQPFATLTNSVRTTPLTGDLFDAYKCLFPATVNDVCSPDRADYTGDRLFNLGLNEVREQYKTLTAYQVPIYAFNDDQNTQPGLLGVAIDDGVTGTQALVYSFLTPDLNSAGYGFTDTITHETGHHFSLSHPHDGYDAESNTDYGPSGDFTFVNAGDMSNTVMSYNDLTRGFGQFNLDSQYRYLTAAYLNNANAVLELVQEAGKDKVQAVNPAAANADTLFASALGSYQNMNYLEAASQAHSGYRAVIEAARSAGVNVEAYKWYERLDGLSTAAKPEPRRVNNFLPVKGTAIRPETNDYLTKLRLSK</sequence>
<feature type="signal peptide" evidence="1">
    <location>
        <begin position="1"/>
        <end position="21"/>
    </location>
</feature>
<evidence type="ECO:0000313" key="3">
    <source>
        <dbReference type="Proteomes" id="UP001589733"/>
    </source>
</evidence>
<gene>
    <name evidence="2" type="ORF">ACFFLM_21060</name>
</gene>
<reference evidence="2 3" key="1">
    <citation type="submission" date="2024-09" db="EMBL/GenBank/DDBJ databases">
        <authorList>
            <person name="Sun Q."/>
            <person name="Mori K."/>
        </authorList>
    </citation>
    <scope>NUCLEOTIDE SEQUENCE [LARGE SCALE GENOMIC DNA]</scope>
    <source>
        <strain evidence="2 3">JCM 13503</strain>
    </source>
</reference>
<dbReference type="InterPro" id="IPR024079">
    <property type="entry name" value="MetalloPept_cat_dom_sf"/>
</dbReference>
<protein>
    <recommendedName>
        <fullName evidence="4">Peptidase M43 pregnancy-associated plasma-A domain-containing protein</fullName>
    </recommendedName>
</protein>
<dbReference type="Gene3D" id="3.40.390.10">
    <property type="entry name" value="Collagenase (Catalytic Domain)"/>
    <property type="match status" value="1"/>
</dbReference>
<dbReference type="EMBL" id="JBHLYR010000062">
    <property type="protein sequence ID" value="MFB9994449.1"/>
    <property type="molecule type" value="Genomic_DNA"/>
</dbReference>
<dbReference type="Proteomes" id="UP001589733">
    <property type="component" value="Unassembled WGS sequence"/>
</dbReference>
<dbReference type="RefSeq" id="WP_380015277.1">
    <property type="nucleotide sequence ID" value="NZ_JBHLYR010000062.1"/>
</dbReference>
<dbReference type="SUPFAM" id="SSF55486">
    <property type="entry name" value="Metalloproteases ('zincins'), catalytic domain"/>
    <property type="match status" value="1"/>
</dbReference>
<feature type="chain" id="PRO_5045612248" description="Peptidase M43 pregnancy-associated plasma-A domain-containing protein" evidence="1">
    <location>
        <begin position="22"/>
        <end position="680"/>
    </location>
</feature>
<evidence type="ECO:0000256" key="1">
    <source>
        <dbReference type="SAM" id="SignalP"/>
    </source>
</evidence>
<keyword evidence="3" id="KW-1185">Reference proteome</keyword>
<accession>A0ABV6B3W2</accession>
<organism evidence="2 3">
    <name type="scientific">Deinococcus oregonensis</name>
    <dbReference type="NCBI Taxonomy" id="1805970"/>
    <lineage>
        <taxon>Bacteria</taxon>
        <taxon>Thermotogati</taxon>
        <taxon>Deinococcota</taxon>
        <taxon>Deinococci</taxon>
        <taxon>Deinococcales</taxon>
        <taxon>Deinococcaceae</taxon>
        <taxon>Deinococcus</taxon>
    </lineage>
</organism>
<evidence type="ECO:0008006" key="4">
    <source>
        <dbReference type="Google" id="ProtNLM"/>
    </source>
</evidence>
<proteinExistence type="predicted"/>
<evidence type="ECO:0000313" key="2">
    <source>
        <dbReference type="EMBL" id="MFB9994449.1"/>
    </source>
</evidence>
<keyword evidence="1" id="KW-0732">Signal</keyword>
<dbReference type="PROSITE" id="PS51257">
    <property type="entry name" value="PROKAR_LIPOPROTEIN"/>
    <property type="match status" value="1"/>
</dbReference>
<comment type="caution">
    <text evidence="2">The sequence shown here is derived from an EMBL/GenBank/DDBJ whole genome shotgun (WGS) entry which is preliminary data.</text>
</comment>